<evidence type="ECO:0000256" key="2">
    <source>
        <dbReference type="ARBA" id="ARBA00013064"/>
    </source>
</evidence>
<dbReference type="EC" id="3.1.3.48" evidence="2"/>
<evidence type="ECO:0000313" key="7">
    <source>
        <dbReference type="EMBL" id="SMO31935.1"/>
    </source>
</evidence>
<feature type="active site" description="Proton donor" evidence="5">
    <location>
        <position position="137"/>
    </location>
</feature>
<evidence type="ECO:0000256" key="3">
    <source>
        <dbReference type="ARBA" id="ARBA00022801"/>
    </source>
</evidence>
<evidence type="ECO:0000259" key="6">
    <source>
        <dbReference type="SMART" id="SM00226"/>
    </source>
</evidence>
<name>A0A521AAV7_9BACT</name>
<keyword evidence="8" id="KW-1185">Reference proteome</keyword>
<keyword evidence="3" id="KW-0378">Hydrolase</keyword>
<protein>
    <recommendedName>
        <fullName evidence="2">protein-tyrosine-phosphatase</fullName>
        <ecNumber evidence="2">3.1.3.48</ecNumber>
    </recommendedName>
</protein>
<evidence type="ECO:0000256" key="4">
    <source>
        <dbReference type="ARBA" id="ARBA00022912"/>
    </source>
</evidence>
<accession>A0A521AAV7</accession>
<dbReference type="PRINTS" id="PR00719">
    <property type="entry name" value="LMWPTPASE"/>
</dbReference>
<dbReference type="CDD" id="cd16343">
    <property type="entry name" value="LMWPTP"/>
    <property type="match status" value="1"/>
</dbReference>
<proteinExistence type="inferred from homology"/>
<dbReference type="Proteomes" id="UP000317593">
    <property type="component" value="Unassembled WGS sequence"/>
</dbReference>
<dbReference type="Pfam" id="PF01451">
    <property type="entry name" value="LMWPc"/>
    <property type="match status" value="1"/>
</dbReference>
<feature type="domain" description="Phosphotyrosine protein phosphatase I" evidence="6">
    <location>
        <begin position="15"/>
        <end position="163"/>
    </location>
</feature>
<dbReference type="EMBL" id="FXTH01000001">
    <property type="protein sequence ID" value="SMO31935.1"/>
    <property type="molecule type" value="Genomic_DNA"/>
</dbReference>
<dbReference type="PANTHER" id="PTHR11717:SF7">
    <property type="entry name" value="LOW MOLECULAR WEIGHT PHOSPHOTYROSINE PROTEIN PHOSPHATASE"/>
    <property type="match status" value="1"/>
</dbReference>
<dbReference type="PANTHER" id="PTHR11717">
    <property type="entry name" value="LOW MOLECULAR WEIGHT PROTEIN TYROSINE PHOSPHATASE"/>
    <property type="match status" value="1"/>
</dbReference>
<evidence type="ECO:0000256" key="1">
    <source>
        <dbReference type="ARBA" id="ARBA00011063"/>
    </source>
</evidence>
<feature type="active site" description="Nucleophile" evidence="5">
    <location>
        <position position="21"/>
    </location>
</feature>
<keyword evidence="4" id="KW-0904">Protein phosphatase</keyword>
<dbReference type="SUPFAM" id="SSF52788">
    <property type="entry name" value="Phosphotyrosine protein phosphatases I"/>
    <property type="match status" value="1"/>
</dbReference>
<evidence type="ECO:0000256" key="5">
    <source>
        <dbReference type="PIRSR" id="PIRSR617867-1"/>
    </source>
</evidence>
<dbReference type="SMART" id="SM00226">
    <property type="entry name" value="LMWPc"/>
    <property type="match status" value="1"/>
</dbReference>
<organism evidence="7 8">
    <name type="scientific">Fodinibius sediminis</name>
    <dbReference type="NCBI Taxonomy" id="1214077"/>
    <lineage>
        <taxon>Bacteria</taxon>
        <taxon>Pseudomonadati</taxon>
        <taxon>Balneolota</taxon>
        <taxon>Balneolia</taxon>
        <taxon>Balneolales</taxon>
        <taxon>Balneolaceae</taxon>
        <taxon>Fodinibius</taxon>
    </lineage>
</organism>
<dbReference type="RefSeq" id="WP_185958166.1">
    <property type="nucleotide sequence ID" value="NZ_FXTH01000001.1"/>
</dbReference>
<sequence length="172" mass="19598">MDLPVERPITKENHYKVCFVCLGNICRSPTAEGIFQHQVEKRGLSPFFEIDSSGTSAFHEGESANSKSQRTARKHGITLHSKARRFKPFDLDYFDLILAMDNENLSNLKQMASEKHLEKIARMRDFDPQPGDGQVPDPYYGGIDGFENVFQIVKRSCTQLLDKLEPHIQSEP</sequence>
<dbReference type="InterPro" id="IPR036196">
    <property type="entry name" value="Ptyr_pPase_sf"/>
</dbReference>
<feature type="active site" evidence="5">
    <location>
        <position position="27"/>
    </location>
</feature>
<dbReference type="InterPro" id="IPR023485">
    <property type="entry name" value="Ptyr_pPase"/>
</dbReference>
<dbReference type="InterPro" id="IPR017867">
    <property type="entry name" value="Tyr_phospatase_low_mol_wt"/>
</dbReference>
<comment type="similarity">
    <text evidence="1">Belongs to the low molecular weight phosphotyrosine protein phosphatase family.</text>
</comment>
<evidence type="ECO:0000313" key="8">
    <source>
        <dbReference type="Proteomes" id="UP000317593"/>
    </source>
</evidence>
<dbReference type="Gene3D" id="3.40.50.2300">
    <property type="match status" value="1"/>
</dbReference>
<dbReference type="GO" id="GO:0004725">
    <property type="term" value="F:protein tyrosine phosphatase activity"/>
    <property type="evidence" value="ECO:0007669"/>
    <property type="project" value="UniProtKB-EC"/>
</dbReference>
<reference evidence="7 8" key="1">
    <citation type="submission" date="2017-05" db="EMBL/GenBank/DDBJ databases">
        <authorList>
            <person name="Varghese N."/>
            <person name="Submissions S."/>
        </authorList>
    </citation>
    <scope>NUCLEOTIDE SEQUENCE [LARGE SCALE GENOMIC DNA]</scope>
    <source>
        <strain evidence="7 8">DSM 21194</strain>
    </source>
</reference>
<gene>
    <name evidence="7" type="ORF">SAMN06265218_10115</name>
</gene>
<dbReference type="AlphaFoldDB" id="A0A521AAV7"/>
<dbReference type="FunFam" id="3.40.50.2300:FF:000113">
    <property type="entry name" value="Low molecular weight protein-tyrosine-phosphatase"/>
    <property type="match status" value="1"/>
</dbReference>
<dbReference type="InterPro" id="IPR050438">
    <property type="entry name" value="LMW_PTPase"/>
</dbReference>